<dbReference type="GO" id="GO:0005524">
    <property type="term" value="F:ATP binding"/>
    <property type="evidence" value="ECO:0007669"/>
    <property type="project" value="InterPro"/>
</dbReference>
<dbReference type="SMART" id="SM00490">
    <property type="entry name" value="HELICc"/>
    <property type="match status" value="1"/>
</dbReference>
<dbReference type="Pfam" id="PF00271">
    <property type="entry name" value="Helicase_C"/>
    <property type="match status" value="1"/>
</dbReference>
<dbReference type="RefSeq" id="WP_156704090.1">
    <property type="nucleotide sequence ID" value="NZ_CACRUX010000012.1"/>
</dbReference>
<dbReference type="InterPro" id="IPR027417">
    <property type="entry name" value="P-loop_NTPase"/>
</dbReference>
<dbReference type="Pfam" id="PF00176">
    <property type="entry name" value="SNF2-rel_dom"/>
    <property type="match status" value="1"/>
</dbReference>
<reference evidence="3" key="1">
    <citation type="submission" date="2019-11" db="EMBL/GenBank/DDBJ databases">
        <authorList>
            <person name="Feng L."/>
        </authorList>
    </citation>
    <scope>NUCLEOTIDE SEQUENCE</scope>
    <source>
        <strain evidence="3">VrattiLFYP33</strain>
    </source>
</reference>
<accession>A0A6N2Z5R9</accession>
<keyword evidence="1" id="KW-0378">Hydrolase</keyword>
<dbReference type="PANTHER" id="PTHR45766:SF6">
    <property type="entry name" value="SWI_SNF-RELATED MATRIX-ASSOCIATED ACTIN-DEPENDENT REGULATOR OF CHROMATIN SUBFAMILY A-LIKE PROTEIN 1"/>
    <property type="match status" value="1"/>
</dbReference>
<sequence>MKSDNQQKAFDKFKRLKVGALFMKQGSGKTRVAVDLINSTDCELAIFLCPYSTKSNLEQEIHKWQLCKKYIIVGYETLSSSDRVYFELLEDIKGKKVFTVADESVFIKNENSKRHMRAIEISKRSEYRLLLNGTPITKNEWDLYNQMMFLSPKIINMSRHEFLNTFFDHIQYKRKGEKARDFYKLSDVNIGYLHKLIAPYIFECDLIFDKDISRISVEITASSDAKDRYTSQKQILLKALASGASDVSMFTNLALSCFDDFERHKSIAQKLSGQIIVFCTLLSEVRNISKLIDCYVITGETVNRDEILEKFKNDNKPLLMTYGVGAYGLNLQFCNRLAFASLTFDYGKIDQAMMRIQRIGQTRDIEYTYFTSNLGVYSLIEESVNKKIRLHDLIIKKIEEGETFEKIL</sequence>
<dbReference type="EMBL" id="CACRUX010000012">
    <property type="protein sequence ID" value="VYT74709.1"/>
    <property type="molecule type" value="Genomic_DNA"/>
</dbReference>
<feature type="domain" description="Helicase C-terminal" evidence="2">
    <location>
        <begin position="260"/>
        <end position="408"/>
    </location>
</feature>
<dbReference type="PANTHER" id="PTHR45766">
    <property type="entry name" value="DNA ANNEALING HELICASE AND ENDONUCLEASE ZRANB3 FAMILY MEMBER"/>
    <property type="match status" value="1"/>
</dbReference>
<dbReference type="InterPro" id="IPR000330">
    <property type="entry name" value="SNF2_N"/>
</dbReference>
<dbReference type="AlphaFoldDB" id="A0A6N2Z5R9"/>
<dbReference type="InterPro" id="IPR038718">
    <property type="entry name" value="SNF2-like_sf"/>
</dbReference>
<organism evidence="3">
    <name type="scientific">Veillonella ratti</name>
    <dbReference type="NCBI Taxonomy" id="103892"/>
    <lineage>
        <taxon>Bacteria</taxon>
        <taxon>Bacillati</taxon>
        <taxon>Bacillota</taxon>
        <taxon>Negativicutes</taxon>
        <taxon>Veillonellales</taxon>
        <taxon>Veillonellaceae</taxon>
        <taxon>Veillonella</taxon>
    </lineage>
</organism>
<dbReference type="CDD" id="cd18793">
    <property type="entry name" value="SF2_C_SNF"/>
    <property type="match status" value="1"/>
</dbReference>
<name>A0A6N2Z5R9_9FIRM</name>
<evidence type="ECO:0000256" key="1">
    <source>
        <dbReference type="ARBA" id="ARBA00022801"/>
    </source>
</evidence>
<dbReference type="Gene3D" id="3.40.50.300">
    <property type="entry name" value="P-loop containing nucleotide triphosphate hydrolases"/>
    <property type="match status" value="1"/>
</dbReference>
<dbReference type="PROSITE" id="PS51194">
    <property type="entry name" value="HELICASE_CTER"/>
    <property type="match status" value="1"/>
</dbReference>
<protein>
    <recommendedName>
        <fullName evidence="2">Helicase C-terminal domain-containing protein</fullName>
    </recommendedName>
</protein>
<dbReference type="InterPro" id="IPR001650">
    <property type="entry name" value="Helicase_C-like"/>
</dbReference>
<proteinExistence type="predicted"/>
<dbReference type="GO" id="GO:0006281">
    <property type="term" value="P:DNA repair"/>
    <property type="evidence" value="ECO:0007669"/>
    <property type="project" value="TreeGrafter"/>
</dbReference>
<evidence type="ECO:0000313" key="3">
    <source>
        <dbReference type="EMBL" id="VYT74709.1"/>
    </source>
</evidence>
<dbReference type="SUPFAM" id="SSF52540">
    <property type="entry name" value="P-loop containing nucleoside triphosphate hydrolases"/>
    <property type="match status" value="2"/>
</dbReference>
<dbReference type="GO" id="GO:0031297">
    <property type="term" value="P:replication fork processing"/>
    <property type="evidence" value="ECO:0007669"/>
    <property type="project" value="TreeGrafter"/>
</dbReference>
<dbReference type="GO" id="GO:0016787">
    <property type="term" value="F:hydrolase activity"/>
    <property type="evidence" value="ECO:0007669"/>
    <property type="project" value="UniProtKB-KW"/>
</dbReference>
<evidence type="ECO:0000259" key="2">
    <source>
        <dbReference type="PROSITE" id="PS51194"/>
    </source>
</evidence>
<dbReference type="Gene3D" id="3.40.50.10810">
    <property type="entry name" value="Tandem AAA-ATPase domain"/>
    <property type="match status" value="1"/>
</dbReference>
<dbReference type="InterPro" id="IPR049730">
    <property type="entry name" value="SNF2/RAD54-like_C"/>
</dbReference>
<gene>
    <name evidence="3" type="ORF">VRLFYP33_00429</name>
</gene>